<dbReference type="GO" id="GO:0016020">
    <property type="term" value="C:membrane"/>
    <property type="evidence" value="ECO:0007669"/>
    <property type="project" value="UniProtKB-SubCell"/>
</dbReference>
<dbReference type="STRING" id="1802557.A3A20_02920"/>
<evidence type="ECO:0000256" key="3">
    <source>
        <dbReference type="ARBA" id="ARBA00022989"/>
    </source>
</evidence>
<dbReference type="AlphaFoldDB" id="A0A1F8DSC5"/>
<feature type="transmembrane region" description="Helical" evidence="6">
    <location>
        <begin position="99"/>
        <end position="118"/>
    </location>
</feature>
<comment type="caution">
    <text evidence="8">The sequence shown here is derived from an EMBL/GenBank/DDBJ whole genome shotgun (WGS) entry which is preliminary data.</text>
</comment>
<dbReference type="InterPro" id="IPR051533">
    <property type="entry name" value="WaaL-like"/>
</dbReference>
<dbReference type="InterPro" id="IPR007016">
    <property type="entry name" value="O-antigen_ligase-rel_domated"/>
</dbReference>
<evidence type="ECO:0000256" key="6">
    <source>
        <dbReference type="SAM" id="Phobius"/>
    </source>
</evidence>
<accession>A0A1F8DSC5</accession>
<feature type="transmembrane region" description="Helical" evidence="6">
    <location>
        <begin position="366"/>
        <end position="383"/>
    </location>
</feature>
<protein>
    <recommendedName>
        <fullName evidence="7">O-antigen ligase-related domain-containing protein</fullName>
    </recommendedName>
</protein>
<dbReference type="Gene3D" id="1.25.40.10">
    <property type="entry name" value="Tetratricopeptide repeat domain"/>
    <property type="match status" value="2"/>
</dbReference>
<gene>
    <name evidence="8" type="ORF">A3A20_02920</name>
</gene>
<feature type="transmembrane region" description="Helical" evidence="6">
    <location>
        <begin position="155"/>
        <end position="174"/>
    </location>
</feature>
<keyword evidence="4 6" id="KW-0472">Membrane</keyword>
<sequence>MYRATQLLLLAVTAVIPFIYTGNLYFPFISGKIYVFRMLVALAFFFWIWLMLKSKEYRPDFKNILVIAVILFFFAQVAAAFFGVDPAYSFFSGIERQDGVFQFGFWVLYFLMLVSVFRSERDWEALFYVFVAVAVLTSAYSWFTTDSSEYQLSGIFGNPAYLGAYLLFAIGFALIQRTIILYSAVGFLALTLIFTQIRGAYVGLAGGIFLFAVLTLLFLRKESKWLAYVCGIILLIGAISLSALFAARDTAFVQNVPILTRVTEVANFWEVPSVKERLLNWSIAIKAFKERPVFGYGPENFGVAANKYYDYRVGQGEPWFDRAHNRPFDTLATGGTVVFSFYLLWLFAAAFLIWKIGIRQPVEKKILSFTLASILFAYFLQSLFLFDTIAVYLGLFPFLAFLVYRYQKIKETASDKMAISYKLKAKSYTLIFTAALLSLFTIYTTVLVPWRANNAAWQFFNLTENGFYAETRPYLETAFAINSPYTYWESRKMTSWQFRNILEYRVDAETDPDKLAELRELYDFLIPEFERHIEARPTYPQMYDTLSAIYRFGYEKLGKDDLDKAEAVLRKAFNYSDLRIEYYNQFAVTLLLMEKFEEAEETLKAHMERVPPEWGADFPFIMLGNFYFEAEKHQLALEQYEKAIAVGFEVYKNTAVYPRYMLAAEKLKDYQKVVDTALLYLKEWGPDADTHFNLAVGYFNLGEMEPARKFFFKAVEMNSEYEQFRSIFE</sequence>
<name>A0A1F8DSC5_9BACT</name>
<comment type="subcellular location">
    <subcellularLocation>
        <location evidence="1">Membrane</location>
        <topology evidence="1">Multi-pass membrane protein</topology>
    </subcellularLocation>
</comment>
<evidence type="ECO:0000256" key="5">
    <source>
        <dbReference type="PROSITE-ProRule" id="PRU00339"/>
    </source>
</evidence>
<reference evidence="8 9" key="1">
    <citation type="journal article" date="2016" name="Nat. Commun.">
        <title>Thousands of microbial genomes shed light on interconnected biogeochemical processes in an aquifer system.</title>
        <authorList>
            <person name="Anantharaman K."/>
            <person name="Brown C.T."/>
            <person name="Hug L.A."/>
            <person name="Sharon I."/>
            <person name="Castelle C.J."/>
            <person name="Probst A.J."/>
            <person name="Thomas B.C."/>
            <person name="Singh A."/>
            <person name="Wilkins M.J."/>
            <person name="Karaoz U."/>
            <person name="Brodie E.L."/>
            <person name="Williams K.H."/>
            <person name="Hubbard S.S."/>
            <person name="Banfield J.F."/>
        </authorList>
    </citation>
    <scope>NUCLEOTIDE SEQUENCE [LARGE SCALE GENOMIC DNA]</scope>
</reference>
<dbReference type="InterPro" id="IPR011990">
    <property type="entry name" value="TPR-like_helical_dom_sf"/>
</dbReference>
<feature type="transmembrane region" description="Helical" evidence="6">
    <location>
        <begin position="226"/>
        <end position="247"/>
    </location>
</feature>
<evidence type="ECO:0000313" key="9">
    <source>
        <dbReference type="Proteomes" id="UP000178946"/>
    </source>
</evidence>
<organism evidence="8 9">
    <name type="scientific">Candidatus Wolfebacteria bacterium RIFCSPLOWO2_01_FULL_45_19</name>
    <dbReference type="NCBI Taxonomy" id="1802557"/>
    <lineage>
        <taxon>Bacteria</taxon>
        <taxon>Candidatus Wolfeibacteriota</taxon>
    </lineage>
</organism>
<feature type="transmembrane region" description="Helical" evidence="6">
    <location>
        <begin position="34"/>
        <end position="52"/>
    </location>
</feature>
<feature type="transmembrane region" description="Helical" evidence="6">
    <location>
        <begin position="389"/>
        <end position="406"/>
    </location>
</feature>
<dbReference type="PANTHER" id="PTHR37422">
    <property type="entry name" value="TEICHURONIC ACID BIOSYNTHESIS PROTEIN TUAE"/>
    <property type="match status" value="1"/>
</dbReference>
<evidence type="ECO:0000256" key="2">
    <source>
        <dbReference type="ARBA" id="ARBA00022692"/>
    </source>
</evidence>
<feature type="transmembrane region" description="Helical" evidence="6">
    <location>
        <begin position="201"/>
        <end position="219"/>
    </location>
</feature>
<feature type="repeat" description="TPR" evidence="5">
    <location>
        <begin position="688"/>
        <end position="721"/>
    </location>
</feature>
<proteinExistence type="predicted"/>
<dbReference type="Pfam" id="PF04932">
    <property type="entry name" value="Wzy_C"/>
    <property type="match status" value="1"/>
</dbReference>
<dbReference type="SMART" id="SM00028">
    <property type="entry name" value="TPR"/>
    <property type="match status" value="3"/>
</dbReference>
<dbReference type="EMBL" id="MGIR01000002">
    <property type="protein sequence ID" value="OGM91494.1"/>
    <property type="molecule type" value="Genomic_DNA"/>
</dbReference>
<feature type="transmembrane region" description="Helical" evidence="6">
    <location>
        <begin position="64"/>
        <end position="84"/>
    </location>
</feature>
<dbReference type="SUPFAM" id="SSF48452">
    <property type="entry name" value="TPR-like"/>
    <property type="match status" value="1"/>
</dbReference>
<feature type="transmembrane region" description="Helical" evidence="6">
    <location>
        <begin position="125"/>
        <end position="143"/>
    </location>
</feature>
<evidence type="ECO:0000256" key="4">
    <source>
        <dbReference type="ARBA" id="ARBA00023136"/>
    </source>
</evidence>
<feature type="domain" description="O-antigen ligase-related" evidence="7">
    <location>
        <begin position="185"/>
        <end position="343"/>
    </location>
</feature>
<feature type="transmembrane region" description="Helical" evidence="6">
    <location>
        <begin position="331"/>
        <end position="354"/>
    </location>
</feature>
<evidence type="ECO:0000256" key="1">
    <source>
        <dbReference type="ARBA" id="ARBA00004141"/>
    </source>
</evidence>
<dbReference type="Pfam" id="PF13181">
    <property type="entry name" value="TPR_8"/>
    <property type="match status" value="1"/>
</dbReference>
<keyword evidence="5" id="KW-0802">TPR repeat</keyword>
<dbReference type="Proteomes" id="UP000178946">
    <property type="component" value="Unassembled WGS sequence"/>
</dbReference>
<feature type="transmembrane region" description="Helical" evidence="6">
    <location>
        <begin position="7"/>
        <end position="28"/>
    </location>
</feature>
<dbReference type="InterPro" id="IPR019734">
    <property type="entry name" value="TPR_rpt"/>
</dbReference>
<evidence type="ECO:0000313" key="8">
    <source>
        <dbReference type="EMBL" id="OGM91494.1"/>
    </source>
</evidence>
<evidence type="ECO:0000259" key="7">
    <source>
        <dbReference type="Pfam" id="PF04932"/>
    </source>
</evidence>
<feature type="transmembrane region" description="Helical" evidence="6">
    <location>
        <begin position="179"/>
        <end position="195"/>
    </location>
</feature>
<keyword evidence="2 6" id="KW-0812">Transmembrane</keyword>
<dbReference type="PANTHER" id="PTHR37422:SF13">
    <property type="entry name" value="LIPOPOLYSACCHARIDE BIOSYNTHESIS PROTEIN PA4999-RELATED"/>
    <property type="match status" value="1"/>
</dbReference>
<dbReference type="PROSITE" id="PS50005">
    <property type="entry name" value="TPR"/>
    <property type="match status" value="1"/>
</dbReference>
<keyword evidence="3 6" id="KW-1133">Transmembrane helix</keyword>
<feature type="transmembrane region" description="Helical" evidence="6">
    <location>
        <begin position="427"/>
        <end position="450"/>
    </location>
</feature>